<name>A0AAN7QX07_TRANT</name>
<dbReference type="Proteomes" id="UP001346149">
    <property type="component" value="Unassembled WGS sequence"/>
</dbReference>
<dbReference type="AlphaFoldDB" id="A0AAN7QX07"/>
<proteinExistence type="predicted"/>
<evidence type="ECO:0000256" key="1">
    <source>
        <dbReference type="SAM" id="MobiDB-lite"/>
    </source>
</evidence>
<feature type="compositionally biased region" description="Basic residues" evidence="1">
    <location>
        <begin position="138"/>
        <end position="153"/>
    </location>
</feature>
<evidence type="ECO:0000313" key="3">
    <source>
        <dbReference type="Proteomes" id="UP001346149"/>
    </source>
</evidence>
<dbReference type="EMBL" id="JAXQNO010000016">
    <property type="protein sequence ID" value="KAK4782192.1"/>
    <property type="molecule type" value="Genomic_DNA"/>
</dbReference>
<accession>A0AAN7QX07</accession>
<evidence type="ECO:0000313" key="2">
    <source>
        <dbReference type="EMBL" id="KAK4782192.1"/>
    </source>
</evidence>
<reference evidence="2 3" key="1">
    <citation type="journal article" date="2023" name="Hortic Res">
        <title>Pangenome of water caltrop reveals structural variations and asymmetric subgenome divergence after allopolyploidization.</title>
        <authorList>
            <person name="Zhang X."/>
            <person name="Chen Y."/>
            <person name="Wang L."/>
            <person name="Yuan Y."/>
            <person name="Fang M."/>
            <person name="Shi L."/>
            <person name="Lu R."/>
            <person name="Comes H.P."/>
            <person name="Ma Y."/>
            <person name="Chen Y."/>
            <person name="Huang G."/>
            <person name="Zhou Y."/>
            <person name="Zheng Z."/>
            <person name="Qiu Y."/>
        </authorList>
    </citation>
    <scope>NUCLEOTIDE SEQUENCE [LARGE SCALE GENOMIC DNA]</scope>
    <source>
        <strain evidence="2">F231</strain>
    </source>
</reference>
<feature type="region of interest" description="Disordered" evidence="1">
    <location>
        <begin position="131"/>
        <end position="153"/>
    </location>
</feature>
<organism evidence="2 3">
    <name type="scientific">Trapa natans</name>
    <name type="common">Water chestnut</name>
    <dbReference type="NCBI Taxonomy" id="22666"/>
    <lineage>
        <taxon>Eukaryota</taxon>
        <taxon>Viridiplantae</taxon>
        <taxon>Streptophyta</taxon>
        <taxon>Embryophyta</taxon>
        <taxon>Tracheophyta</taxon>
        <taxon>Spermatophyta</taxon>
        <taxon>Magnoliopsida</taxon>
        <taxon>eudicotyledons</taxon>
        <taxon>Gunneridae</taxon>
        <taxon>Pentapetalae</taxon>
        <taxon>rosids</taxon>
        <taxon>malvids</taxon>
        <taxon>Myrtales</taxon>
        <taxon>Lythraceae</taxon>
        <taxon>Trapa</taxon>
    </lineage>
</organism>
<protein>
    <submittedName>
        <fullName evidence="2">Uncharacterized protein</fullName>
    </submittedName>
</protein>
<comment type="caution">
    <text evidence="2">The sequence shown here is derived from an EMBL/GenBank/DDBJ whole genome shotgun (WGS) entry which is preliminary data.</text>
</comment>
<sequence>MLLISGLPAKIEKKRAMKKSAIVMEEVYLDVSFWENERETLTPHPTLKGLSQLQSECNDVPVSEFLSNHLVSGQRYEHHPQNDARDIQLFSGLEGSLGVGKSAQGMAKRSDFVQKLLDDLRLRKERLAIAQGSERPPKAKARGRRVMPLRSKH</sequence>
<gene>
    <name evidence="2" type="ORF">SAY86_016294</name>
</gene>
<keyword evidence="3" id="KW-1185">Reference proteome</keyword>